<evidence type="ECO:0000259" key="1">
    <source>
        <dbReference type="Pfam" id="PF12697"/>
    </source>
</evidence>
<keyword evidence="2" id="KW-0378">Hydrolase</keyword>
<dbReference type="Pfam" id="PF12697">
    <property type="entry name" value="Abhydrolase_6"/>
    <property type="match status" value="1"/>
</dbReference>
<dbReference type="InterPro" id="IPR029058">
    <property type="entry name" value="AB_hydrolase_fold"/>
</dbReference>
<dbReference type="Gene3D" id="3.40.50.1820">
    <property type="entry name" value="alpha/beta hydrolase"/>
    <property type="match status" value="1"/>
</dbReference>
<dbReference type="Proteomes" id="UP000558284">
    <property type="component" value="Unassembled WGS sequence"/>
</dbReference>
<comment type="caution">
    <text evidence="2">The sequence shown here is derived from an EMBL/GenBank/DDBJ whole genome shotgun (WGS) entry which is preliminary data.</text>
</comment>
<evidence type="ECO:0000313" key="2">
    <source>
        <dbReference type="EMBL" id="MBA1141990.1"/>
    </source>
</evidence>
<feature type="domain" description="AB hydrolase-1" evidence="1">
    <location>
        <begin position="8"/>
        <end position="211"/>
    </location>
</feature>
<dbReference type="InterPro" id="IPR052897">
    <property type="entry name" value="Sec-Metab_Biosynth_Hydrolase"/>
</dbReference>
<name>A0A838B9E7_9HYPH</name>
<reference evidence="2 3" key="1">
    <citation type="submission" date="2020-07" db="EMBL/GenBank/DDBJ databases">
        <title>Definition of the novel symbiovar canariense within Mesorhizobium novociceri, a new species of genus Mesorhizobium nodulating Cicer canariense in the Caldera de Taburiente National Park (La Palma, Canary Islands).</title>
        <authorList>
            <person name="Leon-Barrios M."/>
            <person name="Perez-Yepez J."/>
            <person name="Flores-Felix J.D."/>
            <person name="Ramirez-Baena M.H."/>
            <person name="Pulido-Suarez L."/>
            <person name="Igual J.M."/>
            <person name="Velazquez E."/>
            <person name="Peix A."/>
        </authorList>
    </citation>
    <scope>NUCLEOTIDE SEQUENCE [LARGE SCALE GENOMIC DNA]</scope>
    <source>
        <strain evidence="2 3">CCANP35</strain>
    </source>
</reference>
<proteinExistence type="predicted"/>
<dbReference type="RefSeq" id="WP_181058859.1">
    <property type="nucleotide sequence ID" value="NZ_JACDTY010000008.1"/>
</dbReference>
<dbReference type="EMBL" id="JACDTY010000008">
    <property type="protein sequence ID" value="MBA1141990.1"/>
    <property type="molecule type" value="Genomic_DNA"/>
</dbReference>
<accession>A0A838B9E7</accession>
<dbReference type="GO" id="GO:0016787">
    <property type="term" value="F:hydrolase activity"/>
    <property type="evidence" value="ECO:0007669"/>
    <property type="project" value="UniProtKB-KW"/>
</dbReference>
<dbReference type="InterPro" id="IPR000073">
    <property type="entry name" value="AB_hydrolase_1"/>
</dbReference>
<evidence type="ECO:0000313" key="3">
    <source>
        <dbReference type="Proteomes" id="UP000558284"/>
    </source>
</evidence>
<dbReference type="PANTHER" id="PTHR37017:SF11">
    <property type="entry name" value="ESTERASE_LIPASE_THIOESTERASE DOMAIN-CONTAINING PROTEIN"/>
    <property type="match status" value="1"/>
</dbReference>
<dbReference type="AlphaFoldDB" id="A0A838B9E7"/>
<dbReference type="SUPFAM" id="SSF53474">
    <property type="entry name" value="alpha/beta-Hydrolases"/>
    <property type="match status" value="1"/>
</dbReference>
<dbReference type="PANTHER" id="PTHR37017">
    <property type="entry name" value="AB HYDROLASE-1 DOMAIN-CONTAINING PROTEIN-RELATED"/>
    <property type="match status" value="1"/>
</dbReference>
<keyword evidence="3" id="KW-1185">Reference proteome</keyword>
<protein>
    <submittedName>
        <fullName evidence="2">Alpha/beta hydrolase</fullName>
    </submittedName>
</protein>
<organism evidence="2 3">
    <name type="scientific">Mesorhizobium neociceri</name>
    <dbReference type="NCBI Taxonomy" id="1307853"/>
    <lineage>
        <taxon>Bacteria</taxon>
        <taxon>Pseudomonadati</taxon>
        <taxon>Pseudomonadota</taxon>
        <taxon>Alphaproteobacteria</taxon>
        <taxon>Hyphomicrobiales</taxon>
        <taxon>Phyllobacteriaceae</taxon>
        <taxon>Mesorhizobium</taxon>
    </lineage>
</organism>
<sequence>MSSQPMSIVLAHGAWADGSSWAKIIAPLAAQGFNVIAAPLPLTSFRDDVAALDRTIERVAGQVVLVGHAYAGAVIAATRSDRVRALVFVAGLAPDEGETVADVFYRAKPHALAPALAPDAHGLIYLPKAAFAAAFAQNASAEELAVLAAVQRPISPACITVAMERPLWKDLPSWFLVAEEDHMIPAETQHFMATRMKAQVRSHPVDHTPIVTASGVVVDIILDAARGAMDNAPPRQAAQTS</sequence>
<gene>
    <name evidence="2" type="ORF">H0241_17220</name>
</gene>